<gene>
    <name evidence="8" type="ordered locus">SVEN_4017</name>
</gene>
<name>F2RG01_STRVP</name>
<dbReference type="eggNOG" id="COG1651">
    <property type="taxonomic scope" value="Bacteria"/>
</dbReference>
<dbReference type="InterPro" id="IPR036249">
    <property type="entry name" value="Thioredoxin-like_sf"/>
</dbReference>
<evidence type="ECO:0000313" key="8">
    <source>
        <dbReference type="EMBL" id="CCA57303.1"/>
    </source>
</evidence>
<evidence type="ECO:0000259" key="7">
    <source>
        <dbReference type="Pfam" id="PF13462"/>
    </source>
</evidence>
<dbReference type="KEGG" id="sve:SVEN_4017"/>
<dbReference type="HOGENOM" id="CLU_000288_47_3_11"/>
<feature type="signal peptide" evidence="6">
    <location>
        <begin position="1"/>
        <end position="22"/>
    </location>
</feature>
<dbReference type="Gene3D" id="3.40.30.10">
    <property type="entry name" value="Glutaredoxin"/>
    <property type="match status" value="1"/>
</dbReference>
<dbReference type="PATRIC" id="fig|953739.5.peg.6517"/>
<keyword evidence="2 6" id="KW-0732">Signal</keyword>
<accession>F2RG01</accession>
<evidence type="ECO:0000313" key="9">
    <source>
        <dbReference type="Proteomes" id="UP000006854"/>
    </source>
</evidence>
<organism evidence="8 9">
    <name type="scientific">Streptomyces venezuelae (strain ATCC 10712 / CBS 650.69 / DSM 40230 / JCM 4526 / NBRC 13096 / PD 04745)</name>
    <dbReference type="NCBI Taxonomy" id="953739"/>
    <lineage>
        <taxon>Bacteria</taxon>
        <taxon>Bacillati</taxon>
        <taxon>Actinomycetota</taxon>
        <taxon>Actinomycetes</taxon>
        <taxon>Kitasatosporales</taxon>
        <taxon>Streptomycetaceae</taxon>
        <taxon>Streptomyces</taxon>
    </lineage>
</organism>
<evidence type="ECO:0000256" key="5">
    <source>
        <dbReference type="ARBA" id="ARBA00023284"/>
    </source>
</evidence>
<keyword evidence="3" id="KW-0560">Oxidoreductase</keyword>
<dbReference type="SUPFAM" id="SSF52833">
    <property type="entry name" value="Thioredoxin-like"/>
    <property type="match status" value="1"/>
</dbReference>
<dbReference type="InterPro" id="IPR012336">
    <property type="entry name" value="Thioredoxin-like_fold"/>
</dbReference>
<evidence type="ECO:0000256" key="1">
    <source>
        <dbReference type="ARBA" id="ARBA00005791"/>
    </source>
</evidence>
<dbReference type="GeneID" id="51864584"/>
<proteinExistence type="inferred from homology"/>
<keyword evidence="5" id="KW-0676">Redox-active center</keyword>
<dbReference type="PANTHER" id="PTHR13887:SF14">
    <property type="entry name" value="DISULFIDE BOND FORMATION PROTEIN D"/>
    <property type="match status" value="1"/>
</dbReference>
<comment type="similarity">
    <text evidence="1">Belongs to the thioredoxin family. DsbA subfamily.</text>
</comment>
<evidence type="ECO:0000256" key="6">
    <source>
        <dbReference type="SAM" id="SignalP"/>
    </source>
</evidence>
<dbReference type="OrthoDB" id="4135024at2"/>
<keyword evidence="9" id="KW-1185">Reference proteome</keyword>
<dbReference type="Pfam" id="PF13462">
    <property type="entry name" value="Thioredoxin_4"/>
    <property type="match status" value="1"/>
</dbReference>
<evidence type="ECO:0000256" key="3">
    <source>
        <dbReference type="ARBA" id="ARBA00023002"/>
    </source>
</evidence>
<reference evidence="8 9" key="1">
    <citation type="journal article" date="2011" name="BMC Genomics">
        <title>Genome-wide analysis of the role of GlnR in Streptomyces venezuelae provides new insights into global nitrogen regulation in actinomycetes.</title>
        <authorList>
            <person name="Pullan S.T."/>
            <person name="Bibb M.J."/>
            <person name="Merrick M."/>
        </authorList>
    </citation>
    <scope>NUCLEOTIDE SEQUENCE [LARGE SCALE GENOMIC DNA]</scope>
    <source>
        <strain evidence="9">ATCC 10712 / CBS 650.69 / DSM 40230 / JCM 4526 / NBRC 13096 / PD 04745</strain>
    </source>
</reference>
<dbReference type="PROSITE" id="PS51257">
    <property type="entry name" value="PROKAR_LIPOPROTEIN"/>
    <property type="match status" value="1"/>
</dbReference>
<dbReference type="AlphaFoldDB" id="F2RG01"/>
<protein>
    <recommendedName>
        <fullName evidence="7">Thioredoxin-like fold domain-containing protein</fullName>
    </recommendedName>
</protein>
<evidence type="ECO:0000256" key="4">
    <source>
        <dbReference type="ARBA" id="ARBA00023157"/>
    </source>
</evidence>
<dbReference type="EMBL" id="FR845719">
    <property type="protein sequence ID" value="CCA57303.1"/>
    <property type="molecule type" value="Genomic_DNA"/>
</dbReference>
<sequence>MTVRRTRRVVAAAVTAGLIGLAAVGCSDSGGSTAAAVTVAPAAPAEQTAVLAGLPAAVDGTKIVVGETKAPHTVTVYVDPRCGYCAKFEASGGTVLAEQAAAGTLKVEYVVASFLDARTGGTASARAANALRAAVDAGTGKFAAFQAALFASQPAGESKDGFSADHLLRIADQVEGLRSAAFDRAVREDTYRGWVADAEKAFESSGVGGTPTVLVDGAALPGGHALYDAAEFSKALGEAGV</sequence>
<dbReference type="PANTHER" id="PTHR13887">
    <property type="entry name" value="GLUTATHIONE S-TRANSFERASE KAPPA"/>
    <property type="match status" value="1"/>
</dbReference>
<keyword evidence="4" id="KW-1015">Disulfide bond</keyword>
<feature type="domain" description="Thioredoxin-like fold" evidence="7">
    <location>
        <begin position="60"/>
        <end position="220"/>
    </location>
</feature>
<feature type="chain" id="PRO_5038870789" description="Thioredoxin-like fold domain-containing protein" evidence="6">
    <location>
        <begin position="23"/>
        <end position="241"/>
    </location>
</feature>
<dbReference type="RefSeq" id="WP_015035214.1">
    <property type="nucleotide sequence ID" value="NC_018750.1"/>
</dbReference>
<dbReference type="Proteomes" id="UP000006854">
    <property type="component" value="Chromosome"/>
</dbReference>
<dbReference type="GO" id="GO:0016491">
    <property type="term" value="F:oxidoreductase activity"/>
    <property type="evidence" value="ECO:0007669"/>
    <property type="project" value="UniProtKB-KW"/>
</dbReference>
<dbReference type="STRING" id="953739.SVEN_4017"/>
<evidence type="ECO:0000256" key="2">
    <source>
        <dbReference type="ARBA" id="ARBA00022729"/>
    </source>
</evidence>